<dbReference type="Proteomes" id="UP000445696">
    <property type="component" value="Unassembled WGS sequence"/>
</dbReference>
<organism evidence="8 9">
    <name type="scientific">Sneathiella chungangensis</name>
    <dbReference type="NCBI Taxonomy" id="1418234"/>
    <lineage>
        <taxon>Bacteria</taxon>
        <taxon>Pseudomonadati</taxon>
        <taxon>Pseudomonadota</taxon>
        <taxon>Alphaproteobacteria</taxon>
        <taxon>Sneathiellales</taxon>
        <taxon>Sneathiellaceae</taxon>
        <taxon>Sneathiella</taxon>
    </lineage>
</organism>
<gene>
    <name evidence="8" type="ORF">GQF03_08695</name>
</gene>
<keyword evidence="3" id="KW-0479">Metal-binding</keyword>
<evidence type="ECO:0000259" key="7">
    <source>
        <dbReference type="Pfam" id="PF01435"/>
    </source>
</evidence>
<evidence type="ECO:0000256" key="2">
    <source>
        <dbReference type="ARBA" id="ARBA00022670"/>
    </source>
</evidence>
<dbReference type="AlphaFoldDB" id="A0A845MEL1"/>
<dbReference type="CDD" id="cd07324">
    <property type="entry name" value="M48C_Oma1-like"/>
    <property type="match status" value="1"/>
</dbReference>
<dbReference type="GO" id="GO:0004222">
    <property type="term" value="F:metalloendopeptidase activity"/>
    <property type="evidence" value="ECO:0007669"/>
    <property type="project" value="InterPro"/>
</dbReference>
<name>A0A845MEL1_9PROT</name>
<evidence type="ECO:0000256" key="5">
    <source>
        <dbReference type="ARBA" id="ARBA00022833"/>
    </source>
</evidence>
<dbReference type="OrthoDB" id="9810445at2"/>
<evidence type="ECO:0000313" key="8">
    <source>
        <dbReference type="EMBL" id="MZR22408.1"/>
    </source>
</evidence>
<protein>
    <submittedName>
        <fullName evidence="8">M48 family metalloprotease</fullName>
    </submittedName>
</protein>
<dbReference type="GO" id="GO:0051603">
    <property type="term" value="P:proteolysis involved in protein catabolic process"/>
    <property type="evidence" value="ECO:0007669"/>
    <property type="project" value="TreeGrafter"/>
</dbReference>
<keyword evidence="6 8" id="KW-0482">Metalloprotease</keyword>
<dbReference type="InterPro" id="IPR051156">
    <property type="entry name" value="Mito/Outer_Membr_Metalloprot"/>
</dbReference>
<dbReference type="Gene3D" id="3.30.2010.10">
    <property type="entry name" value="Metalloproteases ('zincins'), catalytic domain"/>
    <property type="match status" value="1"/>
</dbReference>
<dbReference type="Pfam" id="PF01435">
    <property type="entry name" value="Peptidase_M48"/>
    <property type="match status" value="1"/>
</dbReference>
<keyword evidence="4" id="KW-0378">Hydrolase</keyword>
<dbReference type="PANTHER" id="PTHR22726">
    <property type="entry name" value="METALLOENDOPEPTIDASE OMA1"/>
    <property type="match status" value="1"/>
</dbReference>
<dbReference type="EMBL" id="WTVA01000003">
    <property type="protein sequence ID" value="MZR22408.1"/>
    <property type="molecule type" value="Genomic_DNA"/>
</dbReference>
<comment type="caution">
    <text evidence="8">The sequence shown here is derived from an EMBL/GenBank/DDBJ whole genome shotgun (WGS) entry which is preliminary data.</text>
</comment>
<keyword evidence="9" id="KW-1185">Reference proteome</keyword>
<dbReference type="PANTHER" id="PTHR22726:SF1">
    <property type="entry name" value="METALLOENDOPEPTIDASE OMA1, MITOCHONDRIAL"/>
    <property type="match status" value="1"/>
</dbReference>
<proteinExistence type="predicted"/>
<evidence type="ECO:0000256" key="1">
    <source>
        <dbReference type="ARBA" id="ARBA00001947"/>
    </source>
</evidence>
<dbReference type="PROSITE" id="PS51257">
    <property type="entry name" value="PROKAR_LIPOPROTEIN"/>
    <property type="match status" value="1"/>
</dbReference>
<keyword evidence="2 8" id="KW-0645">Protease</keyword>
<dbReference type="RefSeq" id="WP_161338847.1">
    <property type="nucleotide sequence ID" value="NZ_JBHSDG010000005.1"/>
</dbReference>
<keyword evidence="5" id="KW-0862">Zinc</keyword>
<dbReference type="GO" id="GO:0016020">
    <property type="term" value="C:membrane"/>
    <property type="evidence" value="ECO:0007669"/>
    <property type="project" value="TreeGrafter"/>
</dbReference>
<evidence type="ECO:0000313" key="9">
    <source>
        <dbReference type="Proteomes" id="UP000445696"/>
    </source>
</evidence>
<sequence length="481" mass="54541">MKKFTSVILLSSFMVGCVSIDDLPYVGAFDQTSKEGKFVEEYDFTAKSYETGDLTTTQDTRNIYLNSLGTIPDDSLRLYAQTILTKIVENGPKVPLQPEIQIGANMNPGAITVKSGTIFLNHSLFDYLENEDQIAFIIAHEYSHLLLQHFTSDLFTTMHPYLVTAADIAVGQAGKNPHSGKGIRLYGTDLMARDVLLPFWSRQNEAEADRLGVDLMVAAGYNPNESLKALTIIDEYEKQFEASFEVERNALEKEILAENHSSKNNDKFNLVESIQTAFKDLQTTVAKEHPDAQERMQDVFEYTEREYSEAAFRDLTKAEFASVVAANQEILDKYKKAFEIRRTLVSEPKLSAAQFAELESTARWTISGSTQNHPYTRQTMSLVREYKGAYELALKNLELTENTDGFLPGPMEMNRIQWLKQTRQNEEAFDRTKEVGEYYDWPLATFREAIELGQVLGKKQEVTGFRLACVAKHPQSRDLCQ</sequence>
<feature type="domain" description="Peptidase M48" evidence="7">
    <location>
        <begin position="110"/>
        <end position="299"/>
    </location>
</feature>
<reference evidence="8 9" key="1">
    <citation type="journal article" date="2014" name="Int. J. Syst. Evol. Microbiol.">
        <title>Sneathiella chungangensis sp. nov., isolated from a marine sand, and emended description of the genus Sneathiella.</title>
        <authorList>
            <person name="Siamphan C."/>
            <person name="Kim H."/>
            <person name="Lee J.S."/>
            <person name="Kim W."/>
        </authorList>
    </citation>
    <scope>NUCLEOTIDE SEQUENCE [LARGE SCALE GENOMIC DNA]</scope>
    <source>
        <strain evidence="8 9">KCTC 32476</strain>
    </source>
</reference>
<evidence type="ECO:0000256" key="6">
    <source>
        <dbReference type="ARBA" id="ARBA00023049"/>
    </source>
</evidence>
<dbReference type="GO" id="GO:0046872">
    <property type="term" value="F:metal ion binding"/>
    <property type="evidence" value="ECO:0007669"/>
    <property type="project" value="UniProtKB-KW"/>
</dbReference>
<accession>A0A845MEL1</accession>
<evidence type="ECO:0000256" key="3">
    <source>
        <dbReference type="ARBA" id="ARBA00022723"/>
    </source>
</evidence>
<evidence type="ECO:0000256" key="4">
    <source>
        <dbReference type="ARBA" id="ARBA00022801"/>
    </source>
</evidence>
<comment type="cofactor">
    <cofactor evidence="1">
        <name>Zn(2+)</name>
        <dbReference type="ChEBI" id="CHEBI:29105"/>
    </cofactor>
</comment>
<dbReference type="InterPro" id="IPR001915">
    <property type="entry name" value="Peptidase_M48"/>
</dbReference>